<dbReference type="eggNOG" id="ENOG502TGR1">
    <property type="taxonomic scope" value="Eukaryota"/>
</dbReference>
<feature type="transmembrane region" description="Helical" evidence="6">
    <location>
        <begin position="201"/>
        <end position="228"/>
    </location>
</feature>
<accession>Q9TYL5</accession>
<evidence type="ECO:0000256" key="5">
    <source>
        <dbReference type="ARBA" id="ARBA00023136"/>
    </source>
</evidence>
<dbReference type="InterPro" id="IPR051119">
    <property type="entry name" value="Nematode_SR-like"/>
</dbReference>
<dbReference type="InterPro" id="IPR000609">
    <property type="entry name" value="7TM_GPCR_serpentine_rcpt_Srg"/>
</dbReference>
<comment type="similarity">
    <text evidence="2 6">Belongs to the nematode receptor-like protein srg family.</text>
</comment>
<dbReference type="GO" id="GO:0007606">
    <property type="term" value="P:sensory perception of chemical stimulus"/>
    <property type="evidence" value="ECO:0007669"/>
    <property type="project" value="UniProtKB-UniRule"/>
</dbReference>
<feature type="transmembrane region" description="Helical" evidence="6">
    <location>
        <begin position="29"/>
        <end position="54"/>
    </location>
</feature>
<dbReference type="HOGENOM" id="CLU_061253_1_0_1"/>
<reference evidence="7 8" key="1">
    <citation type="journal article" date="1998" name="Science">
        <title>Genome sequence of the nematode C. elegans: a platform for investigating biology.</title>
        <authorList>
            <consortium name="The C. elegans sequencing consortium"/>
            <person name="Sulson J.E."/>
            <person name="Waterston R."/>
        </authorList>
    </citation>
    <scope>NUCLEOTIDE SEQUENCE [LARGE SCALE GENOMIC DNA]</scope>
    <source>
        <strain evidence="7 8">Bristol N2</strain>
    </source>
</reference>
<evidence type="ECO:0000256" key="6">
    <source>
        <dbReference type="RuleBase" id="RU280813"/>
    </source>
</evidence>
<evidence type="ECO:0000256" key="3">
    <source>
        <dbReference type="ARBA" id="ARBA00022692"/>
    </source>
</evidence>
<dbReference type="PhylomeDB" id="Q9TYL5"/>
<organism evidence="7 8">
    <name type="scientific">Caenorhabditis elegans</name>
    <dbReference type="NCBI Taxonomy" id="6239"/>
    <lineage>
        <taxon>Eukaryota</taxon>
        <taxon>Metazoa</taxon>
        <taxon>Ecdysozoa</taxon>
        <taxon>Nematoda</taxon>
        <taxon>Chromadorea</taxon>
        <taxon>Rhabditida</taxon>
        <taxon>Rhabditina</taxon>
        <taxon>Rhabditomorpha</taxon>
        <taxon>Rhabditoidea</taxon>
        <taxon>Rhabditidae</taxon>
        <taxon>Peloderinae</taxon>
        <taxon>Caenorhabditis</taxon>
    </lineage>
</organism>
<comment type="caution">
    <text evidence="6">Lacks conserved residue(s) required for the propagation of feature annotation.</text>
</comment>
<protein>
    <recommendedName>
        <fullName evidence="6">Serpentine receptor class gamma</fullName>
    </recommendedName>
</protein>
<name>Q9TYL5_CAEEL</name>
<proteinExistence type="inferred from homology"/>
<evidence type="ECO:0000313" key="8">
    <source>
        <dbReference type="Proteomes" id="UP000001940"/>
    </source>
</evidence>
<dbReference type="Gene3D" id="1.20.1070.10">
    <property type="entry name" value="Rhodopsin 7-helix transmembrane proteins"/>
    <property type="match status" value="1"/>
</dbReference>
<dbReference type="OrthoDB" id="5808804at2759"/>
<dbReference type="WormBase" id="Y25C1A.12">
    <property type="protein sequence ID" value="CE33210"/>
    <property type="gene ID" value="WBGene00005181"/>
    <property type="gene designation" value="srg-24"/>
</dbReference>
<evidence type="ECO:0000256" key="2">
    <source>
        <dbReference type="ARBA" id="ARBA00005692"/>
    </source>
</evidence>
<dbReference type="SMR" id="Q9TYL5"/>
<dbReference type="Proteomes" id="UP000001940">
    <property type="component" value="Chromosome II"/>
</dbReference>
<dbReference type="GeneID" id="189541"/>
<dbReference type="UCSC" id="Y25C1A.12">
    <property type="organism name" value="c. elegans"/>
</dbReference>
<comment type="subcellular location">
    <subcellularLocation>
        <location evidence="1">Membrane</location>
        <topology evidence="1">Multi-pass membrane protein</topology>
    </subcellularLocation>
</comment>
<dbReference type="EMBL" id="BX284602">
    <property type="protein sequence ID" value="CCD61991.1"/>
    <property type="molecule type" value="Genomic_DNA"/>
</dbReference>
<keyword evidence="4 6" id="KW-1133">Transmembrane helix</keyword>
<dbReference type="PANTHER" id="PTHR31627">
    <property type="entry name" value="SERPENTINE RECEPTOR CLASS GAMMA-RELATED"/>
    <property type="match status" value="1"/>
</dbReference>
<feature type="transmembrane region" description="Helical" evidence="6">
    <location>
        <begin position="66"/>
        <end position="88"/>
    </location>
</feature>
<dbReference type="SUPFAM" id="SSF81321">
    <property type="entry name" value="Family A G protein-coupled receptor-like"/>
    <property type="match status" value="1"/>
</dbReference>
<gene>
    <name evidence="7 9" type="primary">srg-24</name>
    <name evidence="7" type="ORF">CELE_Y25C1A.12</name>
    <name evidence="9" type="ORF">Y25C1A.12</name>
</gene>
<dbReference type="PRINTS" id="PR00698">
    <property type="entry name" value="TMPROTEINSRG"/>
</dbReference>
<feature type="transmembrane region" description="Helical" evidence="6">
    <location>
        <begin position="158"/>
        <end position="181"/>
    </location>
</feature>
<dbReference type="PANTHER" id="PTHR31627:SF3">
    <property type="entry name" value="SERPENTINE RECEPTOR CLASS GAMMA-RELATED"/>
    <property type="match status" value="1"/>
</dbReference>
<keyword evidence="7" id="KW-0675">Receptor</keyword>
<evidence type="ECO:0000256" key="4">
    <source>
        <dbReference type="ARBA" id="ARBA00022989"/>
    </source>
</evidence>
<feature type="transmembrane region" description="Helical" evidence="6">
    <location>
        <begin position="240"/>
        <end position="262"/>
    </location>
</feature>
<dbReference type="Pfam" id="PF02118">
    <property type="entry name" value="Srg"/>
    <property type="match status" value="1"/>
</dbReference>
<keyword evidence="3 6" id="KW-0812">Transmembrane</keyword>
<dbReference type="RefSeq" id="NP_494445.2">
    <property type="nucleotide sequence ID" value="NM_062044.2"/>
</dbReference>
<dbReference type="InParanoid" id="Q9TYL5"/>
<dbReference type="CTD" id="189541"/>
<dbReference type="GO" id="GO:0016020">
    <property type="term" value="C:membrane"/>
    <property type="evidence" value="ECO:0007669"/>
    <property type="project" value="UniProtKB-SubCell"/>
</dbReference>
<dbReference type="PIR" id="T33911">
    <property type="entry name" value="T33911"/>
</dbReference>
<dbReference type="GO" id="GO:0004888">
    <property type="term" value="F:transmembrane signaling receptor activity"/>
    <property type="evidence" value="ECO:0007669"/>
    <property type="project" value="InterPro"/>
</dbReference>
<sequence length="315" mass="35965">MSFTLPPNFSYSDPLPFTCNEDPDVALSILIYLVQASYLVLGATLNILIICAIFKSKNKEKYRSNSFYYLYTSEAIISIYDTLVAAFFSRLIGRVSPLCPIIAPYFFTPSIITKTYYTMSTYNAAFKTISQIVISFNRMTCVVLPVRHVTLWKRILRPVLIAQYLLPFGVIWNILLSRVYINPSGYGFSVNYKAAIPWANTSLLNLFHCIPCVVLVTIFFIVTIYGLTILEYRIKNVERYLTIFTLIMGLQTTLFAFTQIYFAFLATSIPSIRAMMLSIAFHIFDVQHVYSPIALLISNRELRNDIFSSNRENGG</sequence>
<evidence type="ECO:0000313" key="9">
    <source>
        <dbReference type="WormBase" id="Y25C1A.12"/>
    </source>
</evidence>
<dbReference type="KEGG" id="cel:CELE_Y25C1A.12"/>
<dbReference type="AlphaFoldDB" id="Q9TYL5"/>
<evidence type="ECO:0000313" key="7">
    <source>
        <dbReference type="EMBL" id="CCD61991.1"/>
    </source>
</evidence>
<dbReference type="PaxDb" id="6239-Y25C1A.12"/>
<keyword evidence="5 6" id="KW-0472">Membrane</keyword>
<dbReference type="AGR" id="WB:WBGene00005181"/>
<evidence type="ECO:0000256" key="1">
    <source>
        <dbReference type="ARBA" id="ARBA00004141"/>
    </source>
</evidence>
<keyword evidence="8" id="KW-1185">Reference proteome</keyword>